<protein>
    <submittedName>
        <fullName evidence="3">Putative N-carbamoyl-beta-alanine amidohydrolase</fullName>
        <ecNumber evidence="3">3.-.-.-</ecNumber>
        <ecNumber evidence="3">3.5.1.6</ecNumber>
    </submittedName>
</protein>
<dbReference type="PANTHER" id="PTHR32494:SF5">
    <property type="entry name" value="ALLANTOATE AMIDOHYDROLASE"/>
    <property type="match status" value="1"/>
</dbReference>
<dbReference type="PANTHER" id="PTHR32494">
    <property type="entry name" value="ALLANTOATE DEIMINASE-RELATED"/>
    <property type="match status" value="1"/>
</dbReference>
<dbReference type="GO" id="GO:0016813">
    <property type="term" value="F:hydrolase activity, acting on carbon-nitrogen (but not peptide) bonds, in linear amidines"/>
    <property type="evidence" value="ECO:0007669"/>
    <property type="project" value="InterPro"/>
</dbReference>
<dbReference type="InterPro" id="IPR002933">
    <property type="entry name" value="Peptidase_M20"/>
</dbReference>
<dbReference type="Gene3D" id="3.40.630.10">
    <property type="entry name" value="Zn peptidases"/>
    <property type="match status" value="1"/>
</dbReference>
<dbReference type="EMBL" id="UHDK01000001">
    <property type="protein sequence ID" value="SUM31376.1"/>
    <property type="molecule type" value="Genomic_DNA"/>
</dbReference>
<evidence type="ECO:0000256" key="1">
    <source>
        <dbReference type="ARBA" id="ARBA00006153"/>
    </source>
</evidence>
<dbReference type="Gene3D" id="3.30.70.360">
    <property type="match status" value="1"/>
</dbReference>
<dbReference type="InterPro" id="IPR036264">
    <property type="entry name" value="Bact_exopeptidase_dim_dom"/>
</dbReference>
<name>A0A380FDF5_STAGA</name>
<dbReference type="AlphaFoldDB" id="A0A380FDF5"/>
<sequence length="146" mass="16330">MNAIPGEVTLLIDIRGKKQAIREQVVNEVKQAIAEITERRLQSYQLDDLGQDQPRSFNQQIAQITEHSCINQDYSYRYMYSGAGHDAMNFAPICPTSMIFIPCKDGISHSPKESVTSEQIAKGIQVLIDTTIELSKLDITLATNES</sequence>
<evidence type="ECO:0000313" key="3">
    <source>
        <dbReference type="EMBL" id="SUM31376.1"/>
    </source>
</evidence>
<dbReference type="SUPFAM" id="SSF53187">
    <property type="entry name" value="Zn-dependent exopeptidases"/>
    <property type="match status" value="1"/>
</dbReference>
<evidence type="ECO:0000313" key="4">
    <source>
        <dbReference type="Proteomes" id="UP000255277"/>
    </source>
</evidence>
<organism evidence="3 4">
    <name type="scientific">Staphylococcus gallinarum</name>
    <dbReference type="NCBI Taxonomy" id="1293"/>
    <lineage>
        <taxon>Bacteria</taxon>
        <taxon>Bacillati</taxon>
        <taxon>Bacillota</taxon>
        <taxon>Bacilli</taxon>
        <taxon>Bacillales</taxon>
        <taxon>Staphylococcaceae</taxon>
        <taxon>Staphylococcus</taxon>
    </lineage>
</organism>
<dbReference type="Proteomes" id="UP000255277">
    <property type="component" value="Unassembled WGS sequence"/>
</dbReference>
<dbReference type="GO" id="GO:0003837">
    <property type="term" value="F:beta-ureidopropionase activity"/>
    <property type="evidence" value="ECO:0007669"/>
    <property type="project" value="UniProtKB-EC"/>
</dbReference>
<proteinExistence type="inferred from homology"/>
<gene>
    <name evidence="3" type="primary">amaB_2</name>
    <name evidence="3" type="ORF">NCTC12195_00786</name>
</gene>
<accession>A0A380FDF5</accession>
<dbReference type="Pfam" id="PF01546">
    <property type="entry name" value="Peptidase_M20"/>
    <property type="match status" value="1"/>
</dbReference>
<dbReference type="SUPFAM" id="SSF55031">
    <property type="entry name" value="Bacterial exopeptidase dimerisation domain"/>
    <property type="match status" value="1"/>
</dbReference>
<dbReference type="EC" id="3.-.-.-" evidence="3"/>
<evidence type="ECO:0000256" key="2">
    <source>
        <dbReference type="ARBA" id="ARBA00022801"/>
    </source>
</evidence>
<keyword evidence="2 3" id="KW-0378">Hydrolase</keyword>
<reference evidence="3 4" key="1">
    <citation type="submission" date="2018-06" db="EMBL/GenBank/DDBJ databases">
        <authorList>
            <consortium name="Pathogen Informatics"/>
            <person name="Doyle S."/>
        </authorList>
    </citation>
    <scope>NUCLEOTIDE SEQUENCE [LARGE SCALE GENOMIC DNA]</scope>
    <source>
        <strain evidence="3 4">NCTC12195</strain>
    </source>
</reference>
<dbReference type="STRING" id="1293.SH09_00095"/>
<comment type="similarity">
    <text evidence="1">Belongs to the peptidase M20 family.</text>
</comment>
<dbReference type="InterPro" id="IPR010158">
    <property type="entry name" value="Amidase_Cbmase"/>
</dbReference>
<dbReference type="EC" id="3.5.1.6" evidence="3"/>